<organism evidence="1 2">
    <name type="scientific">Vairimorpha necatrix</name>
    <dbReference type="NCBI Taxonomy" id="6039"/>
    <lineage>
        <taxon>Eukaryota</taxon>
        <taxon>Fungi</taxon>
        <taxon>Fungi incertae sedis</taxon>
        <taxon>Microsporidia</taxon>
        <taxon>Nosematidae</taxon>
        <taxon>Vairimorpha</taxon>
    </lineage>
</organism>
<evidence type="ECO:0000313" key="2">
    <source>
        <dbReference type="Proteomes" id="UP001334084"/>
    </source>
</evidence>
<accession>A0AAX4J8N3</accession>
<dbReference type="KEGG" id="vnx:VNE69_01202"/>
<reference evidence="1" key="1">
    <citation type="journal article" date="2024" name="BMC Genomics">
        <title>Functional annotation of a divergent genome using sequence and structure-based similarity.</title>
        <authorList>
            <person name="Svedberg D."/>
            <person name="Winiger R.R."/>
            <person name="Berg A."/>
            <person name="Sharma H."/>
            <person name="Tellgren-Roth C."/>
            <person name="Debrunner-Vossbrinck B.A."/>
            <person name="Vossbrinck C.R."/>
            <person name="Barandun J."/>
        </authorList>
    </citation>
    <scope>NUCLEOTIDE SEQUENCE</scope>
    <source>
        <strain evidence="1">Illinois isolate</strain>
    </source>
</reference>
<dbReference type="GeneID" id="90540066"/>
<dbReference type="Proteomes" id="UP001334084">
    <property type="component" value="Chromosome 1"/>
</dbReference>
<dbReference type="EMBL" id="CP142726">
    <property type="protein sequence ID" value="WUR02263.1"/>
    <property type="molecule type" value="Genomic_DNA"/>
</dbReference>
<sequence length="246" mass="29468">MILILKFIFCAHYNTDEHITRRVHGNRDIRYKFIISSHDKSEFRPYDELENSFEILNQLTCIEMEVEPQQANSTVEHKSKSSSNPIFLIKKDIFYCKRIIKEYKDILKMKSKMIKKENLKIKKSKTIEEFCINCTEEDTHKKIQKIYDLKKEHCRELESNGYKMLLNDYNIEIFSLFKHIPIIETLEKMTNKIESYKYNDKNIILNIMKTLDSLKATLDLLAIESEKVIKNYEKLNQIYDILKNSF</sequence>
<proteinExistence type="predicted"/>
<gene>
    <name evidence="1" type="ORF">VNE69_01202</name>
</gene>
<evidence type="ECO:0000313" key="1">
    <source>
        <dbReference type="EMBL" id="WUR02263.1"/>
    </source>
</evidence>
<protein>
    <submittedName>
        <fullName evidence="1">Uncharacterized protein</fullName>
    </submittedName>
</protein>
<dbReference type="RefSeq" id="XP_065328408.1">
    <property type="nucleotide sequence ID" value="XM_065472336.1"/>
</dbReference>
<name>A0AAX4J8N3_9MICR</name>
<keyword evidence="2" id="KW-1185">Reference proteome</keyword>
<dbReference type="AlphaFoldDB" id="A0AAX4J8N3"/>